<evidence type="ECO:0000313" key="1">
    <source>
        <dbReference type="EMBL" id="PYD80169.1"/>
    </source>
</evidence>
<gene>
    <name evidence="1" type="ORF">CFR77_04220</name>
</gene>
<dbReference type="AlphaFoldDB" id="A0A318QY05"/>
<protein>
    <submittedName>
        <fullName evidence="1">Uncharacterized protein</fullName>
    </submittedName>
</protein>
<sequence length="65" mass="7856">MLSIATHEKYRFCIEYKNWNDRYDTCNIFLYSINNRFFSNAEIFGNNNTNLVFFGFFPPPQARIM</sequence>
<organism evidence="1 2">
    <name type="scientific">Komagataeibacter sucrofermentans</name>
    <dbReference type="NCBI Taxonomy" id="1053551"/>
    <lineage>
        <taxon>Bacteria</taxon>
        <taxon>Pseudomonadati</taxon>
        <taxon>Pseudomonadota</taxon>
        <taxon>Alphaproteobacteria</taxon>
        <taxon>Acetobacterales</taxon>
        <taxon>Acetobacteraceae</taxon>
        <taxon>Komagataeibacter</taxon>
    </lineage>
</organism>
<evidence type="ECO:0000313" key="2">
    <source>
        <dbReference type="Proteomes" id="UP000247814"/>
    </source>
</evidence>
<dbReference type="EMBL" id="NKUA01000004">
    <property type="protein sequence ID" value="PYD80169.1"/>
    <property type="molecule type" value="Genomic_DNA"/>
</dbReference>
<keyword evidence="2" id="KW-1185">Reference proteome</keyword>
<reference evidence="1 2" key="1">
    <citation type="submission" date="2017-07" db="EMBL/GenBank/DDBJ databases">
        <title>A draft genome sequence of Komagataeibacter sucrofermentans LMG 18788.</title>
        <authorList>
            <person name="Skraban J."/>
            <person name="Cleenwerck I."/>
            <person name="Vandamme P."/>
            <person name="Trcek J."/>
        </authorList>
    </citation>
    <scope>NUCLEOTIDE SEQUENCE [LARGE SCALE GENOMIC DNA]</scope>
    <source>
        <strain evidence="1 2">LMG 18788</strain>
    </source>
</reference>
<name>A0A318QY05_9PROT</name>
<comment type="caution">
    <text evidence="1">The sequence shown here is derived from an EMBL/GenBank/DDBJ whole genome shotgun (WGS) entry which is preliminary data.</text>
</comment>
<proteinExistence type="predicted"/>
<dbReference type="Proteomes" id="UP000247814">
    <property type="component" value="Unassembled WGS sequence"/>
</dbReference>
<accession>A0A318QY05</accession>